<keyword evidence="7" id="KW-0687">Ribonucleoprotein</keyword>
<dbReference type="PIRSF" id="PIRSF000401">
    <property type="entry name" value="RPL11_MTase"/>
    <property type="match status" value="1"/>
</dbReference>
<evidence type="ECO:0000256" key="2">
    <source>
        <dbReference type="ARBA" id="ARBA00022490"/>
    </source>
</evidence>
<protein>
    <recommendedName>
        <fullName evidence="6">Ribosomal protein L11 methyltransferase</fullName>
        <shortName evidence="6">L11 Mtase</shortName>
        <ecNumber evidence="6">2.1.1.-</ecNumber>
    </recommendedName>
</protein>
<dbReference type="PANTHER" id="PTHR43648">
    <property type="entry name" value="ELECTRON TRANSFER FLAVOPROTEIN BETA SUBUNIT LYSINE METHYLTRANSFERASE"/>
    <property type="match status" value="1"/>
</dbReference>
<keyword evidence="2 6" id="KW-0963">Cytoplasm</keyword>
<dbReference type="EC" id="2.1.1.-" evidence="6"/>
<reference evidence="7 8" key="1">
    <citation type="journal article" date="2018" name="Nat. Biotechnol.">
        <title>A standardized bacterial taxonomy based on genome phylogeny substantially revises the tree of life.</title>
        <authorList>
            <person name="Parks D.H."/>
            <person name="Chuvochina M."/>
            <person name="Waite D.W."/>
            <person name="Rinke C."/>
            <person name="Skarshewski A."/>
            <person name="Chaumeil P.A."/>
            <person name="Hugenholtz P."/>
        </authorList>
    </citation>
    <scope>NUCLEOTIDE SEQUENCE [LARGE SCALE GENOMIC DNA]</scope>
    <source>
        <strain evidence="7">UBA11306</strain>
    </source>
</reference>
<evidence type="ECO:0000256" key="4">
    <source>
        <dbReference type="ARBA" id="ARBA00022679"/>
    </source>
</evidence>
<feature type="binding site" evidence="6">
    <location>
        <position position="165"/>
    </location>
    <ligand>
        <name>S-adenosyl-L-methionine</name>
        <dbReference type="ChEBI" id="CHEBI:59789"/>
    </ligand>
</feature>
<dbReference type="RefSeq" id="WP_022796644.1">
    <property type="nucleotide sequence ID" value="NZ_JBQDSL010000005.1"/>
</dbReference>
<comment type="caution">
    <text evidence="7">The sequence shown here is derived from an EMBL/GenBank/DDBJ whole genome shotgun (WGS) entry which is preliminary data.</text>
</comment>
<keyword evidence="7" id="KW-0689">Ribosomal protein</keyword>
<dbReference type="GO" id="GO:0016279">
    <property type="term" value="F:protein-lysine N-methyltransferase activity"/>
    <property type="evidence" value="ECO:0007669"/>
    <property type="project" value="RHEA"/>
</dbReference>
<comment type="catalytic activity">
    <reaction evidence="6">
        <text>L-lysyl-[protein] + 3 S-adenosyl-L-methionine = N(6),N(6),N(6)-trimethyl-L-lysyl-[protein] + 3 S-adenosyl-L-homocysteine + 3 H(+)</text>
        <dbReference type="Rhea" id="RHEA:54192"/>
        <dbReference type="Rhea" id="RHEA-COMP:9752"/>
        <dbReference type="Rhea" id="RHEA-COMP:13826"/>
        <dbReference type="ChEBI" id="CHEBI:15378"/>
        <dbReference type="ChEBI" id="CHEBI:29969"/>
        <dbReference type="ChEBI" id="CHEBI:57856"/>
        <dbReference type="ChEBI" id="CHEBI:59789"/>
        <dbReference type="ChEBI" id="CHEBI:61961"/>
    </reaction>
</comment>
<dbReference type="SUPFAM" id="SSF53335">
    <property type="entry name" value="S-adenosyl-L-methionine-dependent methyltransferases"/>
    <property type="match status" value="1"/>
</dbReference>
<comment type="function">
    <text evidence="6">Methylates ribosomal protein L11.</text>
</comment>
<evidence type="ECO:0000256" key="5">
    <source>
        <dbReference type="ARBA" id="ARBA00022691"/>
    </source>
</evidence>
<sequence>MSEWWIKMTVATNHLMSDTVSEVLQEIGVGGVEISDPKDLDFLKDHHHDWADASRKELFNSDEVLVSTYIAEDDFTAAFKEKLVNKLNLVTQFFNAPASDIEVSYTKLKDEDWVNEWKAYYQPVRISHFLTIVPEWIDYNKESVEEKLIYLDPGVLFGTGTHATTRLALLGLETYLRAGDIVVDVGAGSGILSIAAALFNAKKVYSYDIDPNAEHVILQNARKNQNHDRIHDRIHVETANLLSHYHGKASVIVANILTPILMTMAEDAYNKLINNGILILSGILKKQRKDIEDRYVNAGFTLVDYREDQDWCSLVFKKVI</sequence>
<evidence type="ECO:0000313" key="7">
    <source>
        <dbReference type="EMBL" id="HCS94067.1"/>
    </source>
</evidence>
<keyword evidence="4 6" id="KW-0808">Transferase</keyword>
<dbReference type="EMBL" id="DQHO01000032">
    <property type="protein sequence ID" value="HCS94067.1"/>
    <property type="molecule type" value="Genomic_DNA"/>
</dbReference>
<evidence type="ECO:0000313" key="8">
    <source>
        <dbReference type="Proteomes" id="UP000262195"/>
    </source>
</evidence>
<comment type="similarity">
    <text evidence="1 6">Belongs to the methyltransferase superfamily. PrmA family.</text>
</comment>
<accession>A0A3D4S5J1</accession>
<dbReference type="Gene3D" id="3.40.50.150">
    <property type="entry name" value="Vaccinia Virus protein VP39"/>
    <property type="match status" value="1"/>
</dbReference>
<dbReference type="InterPro" id="IPR050078">
    <property type="entry name" value="Ribosomal_L11_MeTrfase_PrmA"/>
</dbReference>
<dbReference type="STRING" id="1121105.GCA_000421665_01381"/>
<feature type="binding site" evidence="6">
    <location>
        <position position="208"/>
    </location>
    <ligand>
        <name>S-adenosyl-L-methionine</name>
        <dbReference type="ChEBI" id="CHEBI:59789"/>
    </ligand>
</feature>
<dbReference type="GO" id="GO:0005737">
    <property type="term" value="C:cytoplasm"/>
    <property type="evidence" value="ECO:0007669"/>
    <property type="project" value="UniProtKB-SubCell"/>
</dbReference>
<dbReference type="Proteomes" id="UP000262195">
    <property type="component" value="Unassembled WGS sequence"/>
</dbReference>
<dbReference type="GO" id="GO:0005840">
    <property type="term" value="C:ribosome"/>
    <property type="evidence" value="ECO:0007669"/>
    <property type="project" value="UniProtKB-KW"/>
</dbReference>
<dbReference type="InterPro" id="IPR004498">
    <property type="entry name" value="Ribosomal_PrmA_MeTrfase"/>
</dbReference>
<dbReference type="InterPro" id="IPR029063">
    <property type="entry name" value="SAM-dependent_MTases_sf"/>
</dbReference>
<dbReference type="NCBIfam" id="TIGR00406">
    <property type="entry name" value="prmA"/>
    <property type="match status" value="1"/>
</dbReference>
<organism evidence="7 8">
    <name type="scientific">Bavariicoccus seileri</name>
    <dbReference type="NCBI Taxonomy" id="549685"/>
    <lineage>
        <taxon>Bacteria</taxon>
        <taxon>Bacillati</taxon>
        <taxon>Bacillota</taxon>
        <taxon>Bacilli</taxon>
        <taxon>Lactobacillales</taxon>
        <taxon>Enterococcaceae</taxon>
        <taxon>Bavariicoccus</taxon>
    </lineage>
</organism>
<evidence type="ECO:0000256" key="3">
    <source>
        <dbReference type="ARBA" id="ARBA00022603"/>
    </source>
</evidence>
<dbReference type="Pfam" id="PF06325">
    <property type="entry name" value="PrmA"/>
    <property type="match status" value="1"/>
</dbReference>
<proteinExistence type="inferred from homology"/>
<keyword evidence="3 6" id="KW-0489">Methyltransferase</keyword>
<dbReference type="GO" id="GO:0032259">
    <property type="term" value="P:methylation"/>
    <property type="evidence" value="ECO:0007669"/>
    <property type="project" value="UniProtKB-KW"/>
</dbReference>
<gene>
    <name evidence="6" type="primary">prmA</name>
    <name evidence="7" type="ORF">DIW15_05110</name>
</gene>
<evidence type="ECO:0000256" key="1">
    <source>
        <dbReference type="ARBA" id="ARBA00009741"/>
    </source>
</evidence>
<feature type="binding site" evidence="6">
    <location>
        <position position="255"/>
    </location>
    <ligand>
        <name>S-adenosyl-L-methionine</name>
        <dbReference type="ChEBI" id="CHEBI:59789"/>
    </ligand>
</feature>
<feature type="binding site" evidence="6">
    <location>
        <position position="186"/>
    </location>
    <ligand>
        <name>S-adenosyl-L-methionine</name>
        <dbReference type="ChEBI" id="CHEBI:59789"/>
    </ligand>
</feature>
<comment type="subcellular location">
    <subcellularLocation>
        <location evidence="6">Cytoplasm</location>
    </subcellularLocation>
</comment>
<dbReference type="PANTHER" id="PTHR43648:SF1">
    <property type="entry name" value="ELECTRON TRANSFER FLAVOPROTEIN BETA SUBUNIT LYSINE METHYLTRANSFERASE"/>
    <property type="match status" value="1"/>
</dbReference>
<evidence type="ECO:0000256" key="6">
    <source>
        <dbReference type="HAMAP-Rule" id="MF_00735"/>
    </source>
</evidence>
<dbReference type="AlphaFoldDB" id="A0A3D4S5J1"/>
<name>A0A3D4S5J1_9ENTE</name>
<keyword evidence="5 6" id="KW-0949">S-adenosyl-L-methionine</keyword>
<dbReference type="CDD" id="cd02440">
    <property type="entry name" value="AdoMet_MTases"/>
    <property type="match status" value="1"/>
</dbReference>
<dbReference type="HAMAP" id="MF_00735">
    <property type="entry name" value="Methyltr_PrmA"/>
    <property type="match status" value="1"/>
</dbReference>